<evidence type="ECO:0000313" key="2">
    <source>
        <dbReference type="Proteomes" id="UP000030762"/>
    </source>
</evidence>
<dbReference type="PANTHER" id="PTHR31827:SF1">
    <property type="entry name" value="EMB|CAB89363.1"/>
    <property type="match status" value="1"/>
</dbReference>
<dbReference type="Proteomes" id="UP000030762">
    <property type="component" value="Unassembled WGS sequence"/>
</dbReference>
<dbReference type="STRING" id="1156394.T0RAC0"/>
<protein>
    <submittedName>
        <fullName evidence="1">Uncharacterized protein</fullName>
    </submittedName>
</protein>
<dbReference type="VEuPathDB" id="FungiDB:SDRG_15733"/>
<dbReference type="OMA" id="QCSRNAR"/>
<evidence type="ECO:0000313" key="1">
    <source>
        <dbReference type="EMBL" id="EQC26452.1"/>
    </source>
</evidence>
<gene>
    <name evidence="1" type="ORF">SDRG_15733</name>
</gene>
<dbReference type="AlphaFoldDB" id="T0RAC0"/>
<dbReference type="PANTHER" id="PTHR31827">
    <property type="entry name" value="EMB|CAB89363.1"/>
    <property type="match status" value="1"/>
</dbReference>
<dbReference type="GeneID" id="19956460"/>
<dbReference type="RefSeq" id="XP_008620137.1">
    <property type="nucleotide sequence ID" value="XM_008621915.1"/>
</dbReference>
<keyword evidence="2" id="KW-1185">Reference proteome</keyword>
<organism evidence="1 2">
    <name type="scientific">Saprolegnia diclina (strain VS20)</name>
    <dbReference type="NCBI Taxonomy" id="1156394"/>
    <lineage>
        <taxon>Eukaryota</taxon>
        <taxon>Sar</taxon>
        <taxon>Stramenopiles</taxon>
        <taxon>Oomycota</taxon>
        <taxon>Saprolegniomycetes</taxon>
        <taxon>Saprolegniales</taxon>
        <taxon>Saprolegniaceae</taxon>
        <taxon>Saprolegnia</taxon>
    </lineage>
</organism>
<dbReference type="EMBL" id="JH767231">
    <property type="protein sequence ID" value="EQC26452.1"/>
    <property type="molecule type" value="Genomic_DNA"/>
</dbReference>
<name>T0RAC0_SAPDV</name>
<accession>T0RAC0</accession>
<reference evidence="1 2" key="1">
    <citation type="submission" date="2012-04" db="EMBL/GenBank/DDBJ databases">
        <title>The Genome Sequence of Saprolegnia declina VS20.</title>
        <authorList>
            <consortium name="The Broad Institute Genome Sequencing Platform"/>
            <person name="Russ C."/>
            <person name="Nusbaum C."/>
            <person name="Tyler B."/>
            <person name="van West P."/>
            <person name="Dieguez-Uribeondo J."/>
            <person name="de Bruijn I."/>
            <person name="Tripathy S."/>
            <person name="Jiang R."/>
            <person name="Young S.K."/>
            <person name="Zeng Q."/>
            <person name="Gargeya S."/>
            <person name="Fitzgerald M."/>
            <person name="Haas B."/>
            <person name="Abouelleil A."/>
            <person name="Alvarado L."/>
            <person name="Arachchi H.M."/>
            <person name="Berlin A."/>
            <person name="Chapman S.B."/>
            <person name="Goldberg J."/>
            <person name="Griggs A."/>
            <person name="Gujja S."/>
            <person name="Hansen M."/>
            <person name="Howarth C."/>
            <person name="Imamovic A."/>
            <person name="Larimer J."/>
            <person name="McCowen C."/>
            <person name="Montmayeur A."/>
            <person name="Murphy C."/>
            <person name="Neiman D."/>
            <person name="Pearson M."/>
            <person name="Priest M."/>
            <person name="Roberts A."/>
            <person name="Saif S."/>
            <person name="Shea T."/>
            <person name="Sisk P."/>
            <person name="Sykes S."/>
            <person name="Wortman J."/>
            <person name="Nusbaum C."/>
            <person name="Birren B."/>
        </authorList>
    </citation>
    <scope>NUCLEOTIDE SEQUENCE [LARGE SCALE GENOMIC DNA]</scope>
    <source>
        <strain evidence="1 2">VS20</strain>
    </source>
</reference>
<proteinExistence type="predicted"/>
<dbReference type="InParanoid" id="T0RAC0"/>
<dbReference type="OrthoDB" id="64005at2759"/>
<sequence>MTSTTAPTVCLFQGCDALADGESLKCAFHRNRKKCSVDFCYNQVYARGFCIRHGGKLLCCYPQCSRNARKDGVCTQHSQLKPLCSVAGCSKLARRNQKCVGHGGGHPCVVPGCRTNARFRGHCWRHRHCLPKSAAKVSNAPMDVDSDRFTGFVDDLLQDIDIEAIEPGSYTPWTC</sequence>